<keyword evidence="9 13" id="KW-1133">Transmembrane helix</keyword>
<keyword evidence="16" id="KW-1185">Reference proteome</keyword>
<evidence type="ECO:0000256" key="4">
    <source>
        <dbReference type="ARBA" id="ARBA00022614"/>
    </source>
</evidence>
<keyword evidence="12" id="KW-0325">Glycoprotein</keyword>
<keyword evidence="3" id="KW-1003">Cell membrane</keyword>
<dbReference type="InterPro" id="IPR013210">
    <property type="entry name" value="LRR_N_plant-typ"/>
</dbReference>
<sequence>MAGAFTSNHTAVAVAQVVPCLHDQETALLRLKRSFTATADSMTAFQSWKVGTDCCGWAGVHCGDADGRVTSLDLGDWGLESAGIDLALFDLTSLRYLDLSWNNFNTLELPSVGFERLTNLTTLNLSNANFSGQVPDNIGRLTNLVSLDLSVSLELQEIPGVGYTINTKMGDDIMQLAMLNFTSFLANLGSLRELDLGYVDLSQSADWCDALSMNTPNLRVLKLPFCGLSSPICGTLSTLHSLSVIDLQFNDLTGLVPDFFANYSFLSVLQLMGNTELEGWISPKIFELKKLVTIDLRYNYKISGSLPNISANSCLQNLFVHETNFSGTIPSSIGKVQSLKRLDLDAPGFSGNLPSSIGELKSLHTLKISGSDLVGSIPSWITNLTSLEVLQFSRCGLYGPIPSSISHLIKLKTLAIRLCKASGMIPPHILNMTGLEELVLASNNFTGTVELNSFWRLPNLSLLDLSNNNIVVLEGQDNYSMVSFPNIMYLKLASCSITKFPSILKHLNGINGIDLSNNRMHGAIPRWAWEKLSTNCGPNGGLFFLNFSHNNFTSVGYNTFLPIFSIVLDLSFNMFEGPIPLPQYSGQVLDYSSNMFSSMPQNFSAQLGKSYVFKASRNNLSGNIPTSFCVGLEFLDLSYNTFNGSIPSCLMKDANRLRILNLKENQLDGDIPDNFNKICTLNFLDISENMIDGQLPRSLTACQRLEVLDIASNEITGSFPCWMSTLPRLQVVILKHNKFFGLVTPSSTKNKITCEFPSIRILDISFNNFSGTLNKEWFSKLMSMMVKVSNETLVMEYGAYQNEVYQVTIELTYKGSELQFDKILRTLGFLDVSNNAFHGSIPASLGELVLLDVLNMSHNSFTGPIPSQFGHLTLLESLDLSSNELSGEIPLELASLDSLTTLDLSNNKLVGSIPESPHFSTFSNSSFIGNIGLCGPPLSKKCVNTTTTNVASHQSKKKSVDIVMFLFVGVGIGVGFAIAVVWGCGIPIRKRRS</sequence>
<dbReference type="Pfam" id="PF08263">
    <property type="entry name" value="LRRNT_2"/>
    <property type="match status" value="1"/>
</dbReference>
<evidence type="ECO:0000259" key="14">
    <source>
        <dbReference type="Pfam" id="PF08263"/>
    </source>
</evidence>
<proteinExistence type="inferred from homology"/>
<dbReference type="InterPro" id="IPR001611">
    <property type="entry name" value="Leu-rich_rpt"/>
</dbReference>
<dbReference type="SUPFAM" id="SSF52047">
    <property type="entry name" value="RNI-like"/>
    <property type="match status" value="1"/>
</dbReference>
<evidence type="ECO:0000256" key="7">
    <source>
        <dbReference type="ARBA" id="ARBA00022729"/>
    </source>
</evidence>
<dbReference type="GO" id="GO:0005886">
    <property type="term" value="C:plasma membrane"/>
    <property type="evidence" value="ECO:0007669"/>
    <property type="project" value="UniProtKB-SubCell"/>
</dbReference>
<organism evidence="15 16">
    <name type="scientific">Sorghum bicolor</name>
    <name type="common">Sorghum</name>
    <name type="synonym">Sorghum vulgare</name>
    <dbReference type="NCBI Taxonomy" id="4558"/>
    <lineage>
        <taxon>Eukaryota</taxon>
        <taxon>Viridiplantae</taxon>
        <taxon>Streptophyta</taxon>
        <taxon>Embryophyta</taxon>
        <taxon>Tracheophyta</taxon>
        <taxon>Spermatophyta</taxon>
        <taxon>Magnoliopsida</taxon>
        <taxon>Liliopsida</taxon>
        <taxon>Poales</taxon>
        <taxon>Poaceae</taxon>
        <taxon>PACMAD clade</taxon>
        <taxon>Panicoideae</taxon>
        <taxon>Andropogonodae</taxon>
        <taxon>Andropogoneae</taxon>
        <taxon>Sorghinae</taxon>
        <taxon>Sorghum</taxon>
    </lineage>
</organism>
<evidence type="ECO:0000256" key="12">
    <source>
        <dbReference type="ARBA" id="ARBA00023180"/>
    </source>
</evidence>
<dbReference type="OrthoDB" id="442066at2759"/>
<dbReference type="eggNOG" id="KOG0619">
    <property type="taxonomic scope" value="Eukaryota"/>
</dbReference>
<evidence type="ECO:0000313" key="15">
    <source>
        <dbReference type="EMBL" id="OQU86254.1"/>
    </source>
</evidence>
<dbReference type="Pfam" id="PF12799">
    <property type="entry name" value="LRR_4"/>
    <property type="match status" value="1"/>
</dbReference>
<dbReference type="GO" id="GO:0009742">
    <property type="term" value="P:brassinosteroid mediated signaling pathway"/>
    <property type="evidence" value="ECO:0007669"/>
    <property type="project" value="UniProtKB-KW"/>
</dbReference>
<feature type="domain" description="Leucine-rich repeat-containing N-terminal plant-type" evidence="14">
    <location>
        <begin position="22"/>
        <end position="62"/>
    </location>
</feature>
<evidence type="ECO:0000256" key="6">
    <source>
        <dbReference type="ARBA" id="ARBA00022692"/>
    </source>
</evidence>
<dbReference type="FunFam" id="3.80.10.10:FF:000041">
    <property type="entry name" value="LRR receptor-like serine/threonine-protein kinase ERECTA"/>
    <property type="match status" value="1"/>
</dbReference>
<keyword evidence="4" id="KW-0433">Leucine-rich repeat</keyword>
<keyword evidence="11" id="KW-0675">Receptor</keyword>
<dbReference type="Pfam" id="PF13855">
    <property type="entry name" value="LRR_8"/>
    <property type="match status" value="1"/>
</dbReference>
<reference evidence="16" key="2">
    <citation type="journal article" date="2018" name="Plant J.">
        <title>The Sorghum bicolor reference genome: improved assembly, gene annotations, a transcriptome atlas, and signatures of genome organization.</title>
        <authorList>
            <person name="McCormick R.F."/>
            <person name="Truong S.K."/>
            <person name="Sreedasyam A."/>
            <person name="Jenkins J."/>
            <person name="Shu S."/>
            <person name="Sims D."/>
            <person name="Kennedy M."/>
            <person name="Amirebrahimi M."/>
            <person name="Weers B.D."/>
            <person name="McKinley B."/>
            <person name="Mattison A."/>
            <person name="Morishige D.T."/>
            <person name="Grimwood J."/>
            <person name="Schmutz J."/>
            <person name="Mullet J.E."/>
        </authorList>
    </citation>
    <scope>NUCLEOTIDE SEQUENCE [LARGE SCALE GENOMIC DNA]</scope>
    <source>
        <strain evidence="16">cv. BTx623</strain>
    </source>
</reference>
<dbReference type="FunCoup" id="A0A1W0VVW6">
    <property type="interactions" value="37"/>
</dbReference>
<evidence type="ECO:0000256" key="11">
    <source>
        <dbReference type="ARBA" id="ARBA00023170"/>
    </source>
</evidence>
<dbReference type="Gramene" id="OQU86254">
    <property type="protein sequence ID" value="OQU86254"/>
    <property type="gene ID" value="SORBI_3003G058001"/>
</dbReference>
<comment type="subcellular location">
    <subcellularLocation>
        <location evidence="1">Cell membrane</location>
        <topology evidence="1">Single-pass type I membrane protein</topology>
    </subcellularLocation>
</comment>
<evidence type="ECO:0000256" key="3">
    <source>
        <dbReference type="ARBA" id="ARBA00022475"/>
    </source>
</evidence>
<dbReference type="FunFam" id="3.80.10.10:FF:000111">
    <property type="entry name" value="LRR receptor-like serine/threonine-protein kinase ERECTA"/>
    <property type="match status" value="1"/>
</dbReference>
<dbReference type="PANTHER" id="PTHR48052">
    <property type="entry name" value="UNNAMED PRODUCT"/>
    <property type="match status" value="1"/>
</dbReference>
<evidence type="ECO:0000256" key="10">
    <source>
        <dbReference type="ARBA" id="ARBA00023136"/>
    </source>
</evidence>
<dbReference type="PROSITE" id="PS51450">
    <property type="entry name" value="LRR"/>
    <property type="match status" value="2"/>
</dbReference>
<dbReference type="Pfam" id="PF00560">
    <property type="entry name" value="LRR_1"/>
    <property type="match status" value="7"/>
</dbReference>
<dbReference type="PANTHER" id="PTHR48052:SF63">
    <property type="entry name" value="PROTEIN KINASE DOMAIN-CONTAINING PROTEIN"/>
    <property type="match status" value="1"/>
</dbReference>
<protein>
    <recommendedName>
        <fullName evidence="14">Leucine-rich repeat-containing N-terminal plant-type domain-containing protein</fullName>
    </recommendedName>
</protein>
<dbReference type="SUPFAM" id="SSF52058">
    <property type="entry name" value="L domain-like"/>
    <property type="match status" value="2"/>
</dbReference>
<keyword evidence="8" id="KW-0677">Repeat</keyword>
<dbReference type="PRINTS" id="PR00019">
    <property type="entry name" value="LEURICHRPT"/>
</dbReference>
<reference evidence="15 16" key="1">
    <citation type="journal article" date="2009" name="Nature">
        <title>The Sorghum bicolor genome and the diversification of grasses.</title>
        <authorList>
            <person name="Paterson A.H."/>
            <person name="Bowers J.E."/>
            <person name="Bruggmann R."/>
            <person name="Dubchak I."/>
            <person name="Grimwood J."/>
            <person name="Gundlach H."/>
            <person name="Haberer G."/>
            <person name="Hellsten U."/>
            <person name="Mitros T."/>
            <person name="Poliakov A."/>
            <person name="Schmutz J."/>
            <person name="Spannagl M."/>
            <person name="Tang H."/>
            <person name="Wang X."/>
            <person name="Wicker T."/>
            <person name="Bharti A.K."/>
            <person name="Chapman J."/>
            <person name="Feltus F.A."/>
            <person name="Gowik U."/>
            <person name="Grigoriev I.V."/>
            <person name="Lyons E."/>
            <person name="Maher C.A."/>
            <person name="Martis M."/>
            <person name="Narechania A."/>
            <person name="Otillar R.P."/>
            <person name="Penning B.W."/>
            <person name="Salamov A.A."/>
            <person name="Wang Y."/>
            <person name="Zhang L."/>
            <person name="Carpita N.C."/>
            <person name="Freeling M."/>
            <person name="Gingle A.R."/>
            <person name="Hash C.T."/>
            <person name="Keller B."/>
            <person name="Klein P."/>
            <person name="Kresovich S."/>
            <person name="McCann M.C."/>
            <person name="Ming R."/>
            <person name="Peterson D.G."/>
            <person name="Mehboob-ur-Rahman"/>
            <person name="Ware D."/>
            <person name="Westhoff P."/>
            <person name="Mayer K.F."/>
            <person name="Messing J."/>
            <person name="Rokhsar D.S."/>
        </authorList>
    </citation>
    <scope>NUCLEOTIDE SEQUENCE [LARGE SCALE GENOMIC DNA]</scope>
    <source>
        <strain evidence="16">cv. BTx623</strain>
    </source>
</reference>
<dbReference type="InterPro" id="IPR003591">
    <property type="entry name" value="Leu-rich_rpt_typical-subtyp"/>
</dbReference>
<dbReference type="InterPro" id="IPR032675">
    <property type="entry name" value="LRR_dom_sf"/>
</dbReference>
<evidence type="ECO:0000256" key="9">
    <source>
        <dbReference type="ARBA" id="ARBA00022989"/>
    </source>
</evidence>
<dbReference type="AlphaFoldDB" id="A0A1W0VVW6"/>
<dbReference type="OMA" id="YFNESCT"/>
<evidence type="ECO:0000313" key="16">
    <source>
        <dbReference type="Proteomes" id="UP000000768"/>
    </source>
</evidence>
<dbReference type="InterPro" id="IPR025875">
    <property type="entry name" value="Leu-rich_rpt_4"/>
</dbReference>
<evidence type="ECO:0000256" key="13">
    <source>
        <dbReference type="SAM" id="Phobius"/>
    </source>
</evidence>
<name>A0A1W0VVW6_SORBI</name>
<keyword evidence="6 13" id="KW-0812">Transmembrane</keyword>
<accession>A0A1W0VVW6</accession>
<dbReference type="KEGG" id="sbi:8056572"/>
<dbReference type="STRING" id="4558.A0A1W0VVW6"/>
<dbReference type="InParanoid" id="A0A1W0VVW6"/>
<comment type="similarity">
    <text evidence="2">Belongs to the RLP family.</text>
</comment>
<keyword evidence="10 13" id="KW-0472">Membrane</keyword>
<evidence type="ECO:0000256" key="1">
    <source>
        <dbReference type="ARBA" id="ARBA00004251"/>
    </source>
</evidence>
<dbReference type="Proteomes" id="UP000000768">
    <property type="component" value="Chromosome 3"/>
</dbReference>
<keyword evidence="5" id="KW-1070">Brassinosteroid signaling pathway</keyword>
<keyword evidence="7" id="KW-0732">Signal</keyword>
<dbReference type="SMART" id="SM00369">
    <property type="entry name" value="LRR_TYP"/>
    <property type="match status" value="8"/>
</dbReference>
<dbReference type="FunFam" id="3.80.10.10:FF:000095">
    <property type="entry name" value="LRR receptor-like serine/threonine-protein kinase GSO1"/>
    <property type="match status" value="1"/>
</dbReference>
<evidence type="ECO:0000256" key="5">
    <source>
        <dbReference type="ARBA" id="ARBA00022626"/>
    </source>
</evidence>
<dbReference type="EMBL" id="CM000762">
    <property type="protein sequence ID" value="OQU86254.1"/>
    <property type="molecule type" value="Genomic_DNA"/>
</dbReference>
<evidence type="ECO:0000256" key="2">
    <source>
        <dbReference type="ARBA" id="ARBA00009592"/>
    </source>
</evidence>
<evidence type="ECO:0000256" key="8">
    <source>
        <dbReference type="ARBA" id="ARBA00022737"/>
    </source>
</evidence>
<gene>
    <name evidence="15" type="ORF">SORBI_3003G058001</name>
</gene>
<dbReference type="Gene3D" id="3.80.10.10">
    <property type="entry name" value="Ribonuclease Inhibitor"/>
    <property type="match status" value="5"/>
</dbReference>
<feature type="transmembrane region" description="Helical" evidence="13">
    <location>
        <begin position="962"/>
        <end position="988"/>
    </location>
</feature>